<protein>
    <submittedName>
        <fullName evidence="1">Uncharacterized protein</fullName>
    </submittedName>
</protein>
<organism evidence="1 2">
    <name type="scientific">Nonomuraea guangzhouensis</name>
    <dbReference type="NCBI Taxonomy" id="1291555"/>
    <lineage>
        <taxon>Bacteria</taxon>
        <taxon>Bacillati</taxon>
        <taxon>Actinomycetota</taxon>
        <taxon>Actinomycetes</taxon>
        <taxon>Streptosporangiales</taxon>
        <taxon>Streptosporangiaceae</taxon>
        <taxon>Nonomuraea</taxon>
    </lineage>
</organism>
<comment type="caution">
    <text evidence="1">The sequence shown here is derived from an EMBL/GenBank/DDBJ whole genome shotgun (WGS) entry which is preliminary data.</text>
</comment>
<evidence type="ECO:0000313" key="1">
    <source>
        <dbReference type="EMBL" id="MFD1544498.1"/>
    </source>
</evidence>
<proteinExistence type="predicted"/>
<dbReference type="EMBL" id="JBHUCM010000044">
    <property type="protein sequence ID" value="MFD1544498.1"/>
    <property type="molecule type" value="Genomic_DNA"/>
</dbReference>
<sequence>MKVRLTTIAQWAALLTAAAVAVGGWLWLRSVPPKPVASTLPALTMALRAVPWEGGPAAYAGSAAAVQGGWTRPGFFPVGLWFASARTGREIALDRAAGINTYVELTDGSRPALLRQSGMTALTSRRLPGAGAETVGWLIADKADVWAGPGNGRWTGARGFDRPVCAPVLTACGYTVLRTLAARLPKGDRLRYASFGKGVAYWEDEAQAAKFVNGYTDVVAADVSWYGDANVCAEATRWLQLPAAQCRLAANYGATVERLRALDAADGRRQPVFAIIALSGLTPEQVGGAAMSALIHGARGIVYDAHGTRPGCQVDNVLRRACGKAVRRGVAELDGRIKRLAPVLNTQSYAYDFAPELDTMLKRHNGATYLFAMLGRGQAPGRHVLTVPSDLSASGRVEEVFEKRTIQADKAGHFTETFDAEHSYHVYRIAP</sequence>
<evidence type="ECO:0000313" key="2">
    <source>
        <dbReference type="Proteomes" id="UP001597097"/>
    </source>
</evidence>
<accession>A0ABW4GQ76</accession>
<dbReference type="RefSeq" id="WP_219529249.1">
    <property type="nucleotide sequence ID" value="NZ_JAHKRM010000006.1"/>
</dbReference>
<name>A0ABW4GQ76_9ACTN</name>
<dbReference type="Proteomes" id="UP001597097">
    <property type="component" value="Unassembled WGS sequence"/>
</dbReference>
<gene>
    <name evidence="1" type="ORF">ACFSJ0_46160</name>
</gene>
<reference evidence="2" key="1">
    <citation type="journal article" date="2019" name="Int. J. Syst. Evol. Microbiol.">
        <title>The Global Catalogue of Microorganisms (GCM) 10K type strain sequencing project: providing services to taxonomists for standard genome sequencing and annotation.</title>
        <authorList>
            <consortium name="The Broad Institute Genomics Platform"/>
            <consortium name="The Broad Institute Genome Sequencing Center for Infectious Disease"/>
            <person name="Wu L."/>
            <person name="Ma J."/>
        </authorList>
    </citation>
    <scope>NUCLEOTIDE SEQUENCE [LARGE SCALE GENOMIC DNA]</scope>
    <source>
        <strain evidence="2">CGMCC 1.15399</strain>
    </source>
</reference>
<keyword evidence="2" id="KW-1185">Reference proteome</keyword>